<evidence type="ECO:0000313" key="3">
    <source>
        <dbReference type="EMBL" id="MXN17852.1"/>
    </source>
</evidence>
<feature type="domain" description="Nitrile hydratase beta subunit-like N-terminal" evidence="2">
    <location>
        <begin position="28"/>
        <end position="111"/>
    </location>
</feature>
<comment type="caution">
    <text evidence="3">The sequence shown here is derived from an EMBL/GenBank/DDBJ whole genome shotgun (WGS) entry which is preliminary data.</text>
</comment>
<evidence type="ECO:0000259" key="2">
    <source>
        <dbReference type="Pfam" id="PF21006"/>
    </source>
</evidence>
<dbReference type="Pfam" id="PF21006">
    <property type="entry name" value="NHase_beta_N"/>
    <property type="match status" value="1"/>
</dbReference>
<dbReference type="NCBIfam" id="TIGR03889">
    <property type="entry name" value="nitrile_acc"/>
    <property type="match status" value="1"/>
</dbReference>
<feature type="region of interest" description="Disordered" evidence="1">
    <location>
        <begin position="137"/>
        <end position="157"/>
    </location>
</feature>
<dbReference type="InterPro" id="IPR049054">
    <property type="entry name" value="CN_hydtase_beta-like_N"/>
</dbReference>
<dbReference type="AlphaFoldDB" id="A0A6L7G296"/>
<dbReference type="InterPro" id="IPR008990">
    <property type="entry name" value="Elect_transpt_acc-like_dom_sf"/>
</dbReference>
<keyword evidence="4" id="KW-1185">Reference proteome</keyword>
<sequence length="157" mass="17268">MDTGSIIAALDPCRSDLKSLGTQDLGAPGFGEPWHAQVFGLSMALAQAGVFSWATWVETFSSEIRAHPQTGAETSEEAYYRQWSEALITLLEATGVLTDEELAETSEHWRRSYIATEHGKPIVFRRDLPALADIEDDHHHHHAPDHPAEPVAVSAAR</sequence>
<reference evidence="3 4" key="1">
    <citation type="submission" date="2019-12" db="EMBL/GenBank/DDBJ databases">
        <authorList>
            <person name="Li M."/>
        </authorList>
    </citation>
    <scope>NUCLEOTIDE SEQUENCE [LARGE SCALE GENOMIC DNA]</scope>
    <source>
        <strain evidence="3 4">GBMRC 2024</strain>
    </source>
</reference>
<dbReference type="RefSeq" id="WP_160893606.1">
    <property type="nucleotide sequence ID" value="NZ_WUMU01000006.1"/>
</dbReference>
<dbReference type="Proteomes" id="UP000477911">
    <property type="component" value="Unassembled WGS sequence"/>
</dbReference>
<gene>
    <name evidence="3" type="ORF">GR170_08400</name>
</gene>
<name>A0A6L7G296_9RHOB</name>
<organism evidence="3 4">
    <name type="scientific">Pseudooceanicola albus</name>
    <dbReference type="NCBI Taxonomy" id="2692189"/>
    <lineage>
        <taxon>Bacteria</taxon>
        <taxon>Pseudomonadati</taxon>
        <taxon>Pseudomonadota</taxon>
        <taxon>Alphaproteobacteria</taxon>
        <taxon>Rhodobacterales</taxon>
        <taxon>Paracoccaceae</taxon>
        <taxon>Pseudooceanicola</taxon>
    </lineage>
</organism>
<evidence type="ECO:0000256" key="1">
    <source>
        <dbReference type="SAM" id="MobiDB-lite"/>
    </source>
</evidence>
<dbReference type="EMBL" id="WUMU01000006">
    <property type="protein sequence ID" value="MXN17852.1"/>
    <property type="molecule type" value="Genomic_DNA"/>
</dbReference>
<dbReference type="Gene3D" id="1.10.472.20">
    <property type="entry name" value="Nitrile hydratase, beta subunit"/>
    <property type="match status" value="1"/>
</dbReference>
<dbReference type="InterPro" id="IPR023808">
    <property type="entry name" value="Nitrile_Hydratase_acc_put"/>
</dbReference>
<proteinExistence type="predicted"/>
<dbReference type="InterPro" id="IPR042262">
    <property type="entry name" value="CN_hydtase_beta_C"/>
</dbReference>
<accession>A0A6L7G296</accession>
<dbReference type="SUPFAM" id="SSF50090">
    <property type="entry name" value="Electron transport accessory proteins"/>
    <property type="match status" value="1"/>
</dbReference>
<evidence type="ECO:0000313" key="4">
    <source>
        <dbReference type="Proteomes" id="UP000477911"/>
    </source>
</evidence>
<protein>
    <submittedName>
        <fullName evidence="3">Nitrile hydratase accessory protein</fullName>
    </submittedName>
</protein>